<name>A0A3D8GJZ7_9BACI</name>
<keyword evidence="1" id="KW-0472">Membrane</keyword>
<dbReference type="Proteomes" id="UP000257144">
    <property type="component" value="Unassembled WGS sequence"/>
</dbReference>
<accession>A0A3D8GJZ7</accession>
<reference evidence="2 3" key="1">
    <citation type="submission" date="2018-07" db="EMBL/GenBank/DDBJ databases">
        <title>Bacillus sp. YLB-04 draft genome sequence.</title>
        <authorList>
            <person name="Yu L."/>
            <person name="Tang X."/>
        </authorList>
    </citation>
    <scope>NUCLEOTIDE SEQUENCE [LARGE SCALE GENOMIC DNA]</scope>
    <source>
        <strain evidence="2 3">YLB-04</strain>
    </source>
</reference>
<dbReference type="RefSeq" id="WP_181884678.1">
    <property type="nucleotide sequence ID" value="NZ_QNQT01000023.1"/>
</dbReference>
<protein>
    <submittedName>
        <fullName evidence="2">Uncharacterized protein</fullName>
    </submittedName>
</protein>
<keyword evidence="3" id="KW-1185">Reference proteome</keyword>
<evidence type="ECO:0000313" key="3">
    <source>
        <dbReference type="Proteomes" id="UP000257144"/>
    </source>
</evidence>
<feature type="transmembrane region" description="Helical" evidence="1">
    <location>
        <begin position="57"/>
        <end position="79"/>
    </location>
</feature>
<organism evidence="2 3">
    <name type="scientific">Neobacillus piezotolerans</name>
    <dbReference type="NCBI Taxonomy" id="2259171"/>
    <lineage>
        <taxon>Bacteria</taxon>
        <taxon>Bacillati</taxon>
        <taxon>Bacillota</taxon>
        <taxon>Bacilli</taxon>
        <taxon>Bacillales</taxon>
        <taxon>Bacillaceae</taxon>
        <taxon>Neobacillus</taxon>
    </lineage>
</organism>
<gene>
    <name evidence="2" type="ORF">DRW41_22365</name>
</gene>
<keyword evidence="1" id="KW-1133">Transmembrane helix</keyword>
<proteinExistence type="predicted"/>
<evidence type="ECO:0000256" key="1">
    <source>
        <dbReference type="SAM" id="Phobius"/>
    </source>
</evidence>
<dbReference type="AlphaFoldDB" id="A0A3D8GJZ7"/>
<evidence type="ECO:0000313" key="2">
    <source>
        <dbReference type="EMBL" id="RDU34651.1"/>
    </source>
</evidence>
<comment type="caution">
    <text evidence="2">The sequence shown here is derived from an EMBL/GenBank/DDBJ whole genome shotgun (WGS) entry which is preliminary data.</text>
</comment>
<keyword evidence="1" id="KW-0812">Transmembrane</keyword>
<sequence length="85" mass="9563">MVFPKGGKEHADTFFFTGILFSINKNWPCQQVKALQCCTVTTIYTIIRYRKRIEQGVLVMFMMVLALIITGTIGCIIAAEVSVED</sequence>
<dbReference type="EMBL" id="QNQT01000023">
    <property type="protein sequence ID" value="RDU34651.1"/>
    <property type="molecule type" value="Genomic_DNA"/>
</dbReference>